<dbReference type="PANTHER" id="PTHR33607:SF2">
    <property type="entry name" value="ENDONUCLEASE-1"/>
    <property type="match status" value="1"/>
</dbReference>
<organism evidence="5 6">
    <name type="scientific">Aureispira anguillae</name>
    <dbReference type="NCBI Taxonomy" id="2864201"/>
    <lineage>
        <taxon>Bacteria</taxon>
        <taxon>Pseudomonadati</taxon>
        <taxon>Bacteroidota</taxon>
        <taxon>Saprospiria</taxon>
        <taxon>Saprospirales</taxon>
        <taxon>Saprospiraceae</taxon>
        <taxon>Aureispira</taxon>
    </lineage>
</organism>
<evidence type="ECO:0000313" key="6">
    <source>
        <dbReference type="Proteomes" id="UP001060919"/>
    </source>
</evidence>
<dbReference type="InterPro" id="IPR044925">
    <property type="entry name" value="His-Me_finger_sf"/>
</dbReference>
<dbReference type="InterPro" id="IPR026444">
    <property type="entry name" value="Secre_tail"/>
</dbReference>
<feature type="domain" description="Secretion system C-terminal sorting" evidence="4">
    <location>
        <begin position="286"/>
        <end position="355"/>
    </location>
</feature>
<dbReference type="GO" id="GO:0016787">
    <property type="term" value="F:hydrolase activity"/>
    <property type="evidence" value="ECO:0007669"/>
    <property type="project" value="UniProtKB-KW"/>
</dbReference>
<dbReference type="KEGG" id="aup:AsAng_0007450"/>
<dbReference type="SUPFAM" id="SSF54060">
    <property type="entry name" value="His-Me finger endonucleases"/>
    <property type="match status" value="1"/>
</dbReference>
<sequence length="368" mass="41697">MHKLYLFFFVNLLITHQISAQYSHQDVFAGQTGTVLTTNLRLNYKPTSLPSYGQARDNMFKYVYEENDTITCVYTGLKRYLPPLADPTTAMTDNNSTISVNTEHTYPQSKAINSAGKSDLHHMFPTRSAANNGRGSIPLGEIAPNDVDKWYFEANTLTSAPPANVLPLHSKQDNGILFEPRDDHKGNAARAMFYYYTMYRSEADAADPNFFHLQKATLCQWHLDDPVDSLEWLRTSRIAPFQNNRVNPFVMDCTLPQRCGYCATTCSPPNAISKQESMGLELLDSYPNPFQQQTTISYQLHRTQQVVLEIYNNWGQKIETLAAEQQATGLYEYTFDAKDLANGIYFFKLTLEQNGQVASFSKPLVLAK</sequence>
<dbReference type="PANTHER" id="PTHR33607">
    <property type="entry name" value="ENDONUCLEASE-1"/>
    <property type="match status" value="1"/>
</dbReference>
<evidence type="ECO:0000256" key="2">
    <source>
        <dbReference type="ARBA" id="ARBA00022722"/>
    </source>
</evidence>
<keyword evidence="5" id="KW-0255">Endonuclease</keyword>
<proteinExistence type="inferred from homology"/>
<keyword evidence="3" id="KW-0378">Hydrolase</keyword>
<dbReference type="Gene3D" id="2.60.40.4070">
    <property type="match status" value="1"/>
</dbReference>
<evidence type="ECO:0000259" key="4">
    <source>
        <dbReference type="Pfam" id="PF18962"/>
    </source>
</evidence>
<dbReference type="InterPro" id="IPR007346">
    <property type="entry name" value="Endonuclease-I"/>
</dbReference>
<dbReference type="Pfam" id="PF18962">
    <property type="entry name" value="Por_Secre_tail"/>
    <property type="match status" value="1"/>
</dbReference>
<dbReference type="GO" id="GO:0004519">
    <property type="term" value="F:endonuclease activity"/>
    <property type="evidence" value="ECO:0007669"/>
    <property type="project" value="UniProtKB-KW"/>
</dbReference>
<dbReference type="NCBIfam" id="TIGR04183">
    <property type="entry name" value="Por_Secre_tail"/>
    <property type="match status" value="1"/>
</dbReference>
<evidence type="ECO:0000313" key="5">
    <source>
        <dbReference type="EMBL" id="BDS10040.1"/>
    </source>
</evidence>
<protein>
    <submittedName>
        <fullName evidence="5">Endonuclease</fullName>
    </submittedName>
</protein>
<dbReference type="RefSeq" id="WP_264791383.1">
    <property type="nucleotide sequence ID" value="NZ_AP026867.1"/>
</dbReference>
<name>A0A915YBI6_9BACT</name>
<keyword evidence="6" id="KW-1185">Reference proteome</keyword>
<evidence type="ECO:0000256" key="3">
    <source>
        <dbReference type="ARBA" id="ARBA00022801"/>
    </source>
</evidence>
<dbReference type="Pfam" id="PF04231">
    <property type="entry name" value="Endonuclease_1"/>
    <property type="match status" value="1"/>
</dbReference>
<dbReference type="AlphaFoldDB" id="A0A915YBI6"/>
<comment type="similarity">
    <text evidence="1">Belongs to the EndA/NucM nuclease family.</text>
</comment>
<dbReference type="EMBL" id="AP026867">
    <property type="protein sequence ID" value="BDS10040.1"/>
    <property type="molecule type" value="Genomic_DNA"/>
</dbReference>
<keyword evidence="2" id="KW-0540">Nuclease</keyword>
<evidence type="ECO:0000256" key="1">
    <source>
        <dbReference type="ARBA" id="ARBA00006429"/>
    </source>
</evidence>
<reference evidence="5" key="1">
    <citation type="submission" date="2022-09" db="EMBL/GenBank/DDBJ databases">
        <title>Aureispira anguillicida sp. nov., isolated from Leptocephalus of Japanese eel Anguilla japonica.</title>
        <authorList>
            <person name="Yuasa K."/>
            <person name="Mekata T."/>
            <person name="Ikunari K."/>
        </authorList>
    </citation>
    <scope>NUCLEOTIDE SEQUENCE</scope>
    <source>
        <strain evidence="5">EL160426</strain>
    </source>
</reference>
<dbReference type="Proteomes" id="UP001060919">
    <property type="component" value="Chromosome"/>
</dbReference>
<gene>
    <name evidence="5" type="ORF">AsAng_0007450</name>
</gene>
<accession>A0A915YBI6</accession>